<accession>A0A4R6QBG6</accession>
<keyword evidence="3" id="KW-1185">Reference proteome</keyword>
<dbReference type="AlphaFoldDB" id="A0A4R6QBG6"/>
<sequence length="321" mass="35669">MSTIMKHRFLKYLIATAFFLMAVKSSAQQDPMFTHYMYNMSVINPAYATDNTDVLNLGGLYRAQWVGAVGGPTSGTFFAHKAMSKRVELGVSIVHDEIGDVVNENNIYVDFAYVLPISETMKLSLGAKGGVTLFDTNFNGFEFTDPELDPAFANNISKVYPNVGAGMYLFGDNYYAGVSVPNLLMTRHLERQDGIVETGVEAMHFFITGGYVFKFNNNENFKLKPAFMAKAVSGAPLSLDVTANMLFNNKFEFGVGYRQGDSVSGLASFYVTPTLRIGYSYDYTLTNLRNFNSGSHEVFLLFDIDFGKLSGKGYDKSPRFF</sequence>
<dbReference type="NCBIfam" id="TIGR03519">
    <property type="entry name" value="T9SS_PorP_fam"/>
    <property type="match status" value="1"/>
</dbReference>
<feature type="signal peptide" evidence="1">
    <location>
        <begin position="1"/>
        <end position="27"/>
    </location>
</feature>
<name>A0A4R6QBG6_9FLAO</name>
<gene>
    <name evidence="2" type="ORF">BC748_1395</name>
</gene>
<feature type="chain" id="PRO_5020449885" evidence="1">
    <location>
        <begin position="28"/>
        <end position="321"/>
    </location>
</feature>
<comment type="caution">
    <text evidence="2">The sequence shown here is derived from an EMBL/GenBank/DDBJ whole genome shotgun (WGS) entry which is preliminary data.</text>
</comment>
<evidence type="ECO:0000313" key="2">
    <source>
        <dbReference type="EMBL" id="TDP59153.1"/>
    </source>
</evidence>
<evidence type="ECO:0000256" key="1">
    <source>
        <dbReference type="SAM" id="SignalP"/>
    </source>
</evidence>
<keyword evidence="1" id="KW-0732">Signal</keyword>
<dbReference type="RefSeq" id="WP_246014016.1">
    <property type="nucleotide sequence ID" value="NZ_SNXR01000013.1"/>
</dbReference>
<dbReference type="Proteomes" id="UP000295260">
    <property type="component" value="Unassembled WGS sequence"/>
</dbReference>
<dbReference type="Pfam" id="PF11751">
    <property type="entry name" value="PorP_SprF"/>
    <property type="match status" value="1"/>
</dbReference>
<dbReference type="EMBL" id="SNXR01000013">
    <property type="protein sequence ID" value="TDP59153.1"/>
    <property type="molecule type" value="Genomic_DNA"/>
</dbReference>
<organism evidence="2 3">
    <name type="scientific">Flavobacterium dankookense</name>
    <dbReference type="NCBI Taxonomy" id="706186"/>
    <lineage>
        <taxon>Bacteria</taxon>
        <taxon>Pseudomonadati</taxon>
        <taxon>Bacteroidota</taxon>
        <taxon>Flavobacteriia</taxon>
        <taxon>Flavobacteriales</taxon>
        <taxon>Flavobacteriaceae</taxon>
        <taxon>Flavobacterium</taxon>
    </lineage>
</organism>
<proteinExistence type="predicted"/>
<dbReference type="InterPro" id="IPR019861">
    <property type="entry name" value="PorP/SprF_Bacteroidetes"/>
</dbReference>
<evidence type="ECO:0000313" key="3">
    <source>
        <dbReference type="Proteomes" id="UP000295260"/>
    </source>
</evidence>
<protein>
    <submittedName>
        <fullName evidence="2">Type IX secretion system PorP/SprF family membrane protein</fullName>
    </submittedName>
</protein>
<reference evidence="2 3" key="1">
    <citation type="submission" date="2019-03" db="EMBL/GenBank/DDBJ databases">
        <title>Genomic Encyclopedia of Archaeal and Bacterial Type Strains, Phase II (KMG-II): from individual species to whole genera.</title>
        <authorList>
            <person name="Goeker M."/>
        </authorList>
    </citation>
    <scope>NUCLEOTIDE SEQUENCE [LARGE SCALE GENOMIC DNA]</scope>
    <source>
        <strain evidence="2 3">DSM 25687</strain>
    </source>
</reference>